<dbReference type="InterPro" id="IPR041916">
    <property type="entry name" value="Anti_sigma_zinc_sf"/>
</dbReference>
<proteinExistence type="inferred from homology"/>
<evidence type="ECO:0000259" key="4">
    <source>
        <dbReference type="Pfam" id="PF13490"/>
    </source>
</evidence>
<reference evidence="5 6" key="1">
    <citation type="submission" date="2016-11" db="EMBL/GenBank/DDBJ databases">
        <authorList>
            <person name="Jaros S."/>
            <person name="Januszkiewicz K."/>
            <person name="Wedrychowicz H."/>
        </authorList>
    </citation>
    <scope>NUCLEOTIDE SEQUENCE [LARGE SCALE GENOMIC DNA]</scope>
    <source>
        <strain evidence="5 6">DSM 17459</strain>
    </source>
</reference>
<dbReference type="Gene3D" id="1.10.10.1320">
    <property type="entry name" value="Anti-sigma factor, zinc-finger domain"/>
    <property type="match status" value="1"/>
</dbReference>
<dbReference type="InterPro" id="IPR027383">
    <property type="entry name" value="Znf_put"/>
</dbReference>
<dbReference type="Pfam" id="PF13490">
    <property type="entry name" value="zf-HC2"/>
    <property type="match status" value="1"/>
</dbReference>
<evidence type="ECO:0000313" key="6">
    <source>
        <dbReference type="Proteomes" id="UP000184245"/>
    </source>
</evidence>
<dbReference type="AlphaFoldDB" id="A0A1M4WET0"/>
<dbReference type="RefSeq" id="WP_072850627.1">
    <property type="nucleotide sequence ID" value="NZ_FQVI01000006.1"/>
</dbReference>
<keyword evidence="5" id="KW-0479">Metal-binding</keyword>
<dbReference type="GO" id="GO:0008270">
    <property type="term" value="F:zinc ion binding"/>
    <property type="evidence" value="ECO:0007669"/>
    <property type="project" value="UniProtKB-KW"/>
</dbReference>
<gene>
    <name evidence="5" type="ORF">SAMN02745158_01584</name>
</gene>
<keyword evidence="3" id="KW-0812">Transmembrane</keyword>
<dbReference type="Proteomes" id="UP000184245">
    <property type="component" value="Unassembled WGS sequence"/>
</dbReference>
<evidence type="ECO:0000256" key="1">
    <source>
        <dbReference type="ARBA" id="ARBA00024353"/>
    </source>
</evidence>
<dbReference type="OrthoDB" id="9808253at2"/>
<feature type="transmembrane region" description="Helical" evidence="3">
    <location>
        <begin position="82"/>
        <end position="103"/>
    </location>
</feature>
<evidence type="ECO:0000256" key="3">
    <source>
        <dbReference type="SAM" id="Phobius"/>
    </source>
</evidence>
<keyword evidence="3" id="KW-1133">Transmembrane helix</keyword>
<keyword evidence="6" id="KW-1185">Reference proteome</keyword>
<name>A0A1M4WET0_9CLOT</name>
<comment type="similarity">
    <text evidence="1">Belongs to the zinc-associated anti-sigma factor (ZAS) superfamily. Anti-sigma-W factor family.</text>
</comment>
<accession>A0A1M4WET0</accession>
<keyword evidence="5" id="KW-0862">Zinc</keyword>
<dbReference type="EMBL" id="FQVI01000006">
    <property type="protein sequence ID" value="SHE79759.1"/>
    <property type="molecule type" value="Genomic_DNA"/>
</dbReference>
<feature type="domain" description="Putative zinc-finger" evidence="4">
    <location>
        <begin position="8"/>
        <end position="35"/>
    </location>
</feature>
<protein>
    <recommendedName>
        <fullName evidence="2">Anti-sigma-W factor RsiW</fullName>
    </recommendedName>
</protein>
<evidence type="ECO:0000256" key="2">
    <source>
        <dbReference type="ARBA" id="ARBA00024438"/>
    </source>
</evidence>
<dbReference type="STRING" id="1122155.SAMN02745158_01584"/>
<organism evidence="5 6">
    <name type="scientific">Lactonifactor longoviformis DSM 17459</name>
    <dbReference type="NCBI Taxonomy" id="1122155"/>
    <lineage>
        <taxon>Bacteria</taxon>
        <taxon>Bacillati</taxon>
        <taxon>Bacillota</taxon>
        <taxon>Clostridia</taxon>
        <taxon>Eubacteriales</taxon>
        <taxon>Clostridiaceae</taxon>
        <taxon>Lactonifactor</taxon>
    </lineage>
</organism>
<sequence>MHIKEKSLQNFLNGTLNADELLQVLEHLDTCEYCRETLAALEKSTPMVQAPAYLKEQIKDRVHRPDIQAAVQVKETTKQLQLLYYSLKTAAGVIGALLILLAVSRFDLIPSISREESPGITSQMPGRIQEKGSQMSDWLQDITNKIINGGNYND</sequence>
<keyword evidence="3" id="KW-0472">Membrane</keyword>
<evidence type="ECO:0000313" key="5">
    <source>
        <dbReference type="EMBL" id="SHE79759.1"/>
    </source>
</evidence>
<keyword evidence="5" id="KW-0863">Zinc-finger</keyword>